<organism evidence="2 3">
    <name type="scientific">Hyalella azteca</name>
    <name type="common">Amphipod</name>
    <dbReference type="NCBI Taxonomy" id="294128"/>
    <lineage>
        <taxon>Eukaryota</taxon>
        <taxon>Metazoa</taxon>
        <taxon>Ecdysozoa</taxon>
        <taxon>Arthropoda</taxon>
        <taxon>Crustacea</taxon>
        <taxon>Multicrustacea</taxon>
        <taxon>Malacostraca</taxon>
        <taxon>Eumalacostraca</taxon>
        <taxon>Peracarida</taxon>
        <taxon>Amphipoda</taxon>
        <taxon>Senticaudata</taxon>
        <taxon>Talitrida</taxon>
        <taxon>Talitroidea</taxon>
        <taxon>Hyalellidae</taxon>
        <taxon>Hyalella</taxon>
    </lineage>
</organism>
<dbReference type="InterPro" id="IPR031793">
    <property type="entry name" value="KICSTOR_ITFG2"/>
</dbReference>
<dbReference type="KEGG" id="hazt:108681889"/>
<evidence type="ECO:0000313" key="2">
    <source>
        <dbReference type="Proteomes" id="UP000694843"/>
    </source>
</evidence>
<evidence type="ECO:0000256" key="1">
    <source>
        <dbReference type="SAM" id="MobiDB-lite"/>
    </source>
</evidence>
<protein>
    <submittedName>
        <fullName evidence="3">KICSTOR complex protein ITFG2-like</fullName>
    </submittedName>
</protein>
<name>A0A8B7PM40_HYAAZ</name>
<feature type="compositionally biased region" description="Low complexity" evidence="1">
    <location>
        <begin position="379"/>
        <end position="392"/>
    </location>
</feature>
<dbReference type="OrthoDB" id="9996127at2759"/>
<dbReference type="AlphaFoldDB" id="A0A8B7PM40"/>
<dbReference type="InterPro" id="IPR028994">
    <property type="entry name" value="Integrin_alpha_N"/>
</dbReference>
<dbReference type="PANTHER" id="PTHR16317">
    <property type="entry name" value="INTEGRIN ALPHA REPEAT DOMAIN-CONTAINING"/>
    <property type="match status" value="1"/>
</dbReference>
<dbReference type="SUPFAM" id="SSF69318">
    <property type="entry name" value="Integrin alpha N-terminal domain"/>
    <property type="match status" value="1"/>
</dbReference>
<gene>
    <name evidence="3" type="primary">LOC108681889</name>
</gene>
<dbReference type="RefSeq" id="XP_018026457.1">
    <property type="nucleotide sequence ID" value="XM_018170968.2"/>
</dbReference>
<dbReference type="GeneID" id="108681889"/>
<dbReference type="Proteomes" id="UP000694843">
    <property type="component" value="Unplaced"/>
</dbReference>
<dbReference type="PANTHER" id="PTHR16317:SF1">
    <property type="entry name" value="KICSTOR COMPLEX PROTEIN ITFG2"/>
    <property type="match status" value="1"/>
</dbReference>
<reference evidence="3" key="1">
    <citation type="submission" date="2025-08" db="UniProtKB">
        <authorList>
            <consortium name="RefSeq"/>
        </authorList>
    </citation>
    <scope>IDENTIFICATION</scope>
    <source>
        <tissue evidence="3">Whole organism</tissue>
    </source>
</reference>
<accession>A0A8B7PM40</accession>
<dbReference type="GO" id="GO:0032006">
    <property type="term" value="P:regulation of TOR signaling"/>
    <property type="evidence" value="ECO:0007669"/>
    <property type="project" value="TreeGrafter"/>
</dbReference>
<sequence>MASKQITFTMPLCFKFEGNMYKNAVTLGDVDNDGLNELVVGNDKGDLAIFKGENHVPVRWASDVGLVSSIAVGDVVNLSRNVLLVITSCGNCSIYDFSNDSIKETDKRKELIPVHSQKLPANIKMALIGDINGDSFCELVVALTDRIVRTYKWTDSGLCGVSGFPQGKLIAQNKWELSDQIGGIALNRGEGNQTLLVSQPGGSCFTLSPPTASSSDLEVDENIPTLLNKMSIEFESLDSSTCFNHKVQTEICGDVEVEDQAGLHHFLGDSYSSCSGSKNLSYGGASSPGYVLATADGLVMLVRDRKILWKCNVRHQILSVSQLLLPYKSKTDSMSSGTNSDRLTDELERDSFGESDESVSLDAAPNLSPSINKSPAVRSLSSKSMPSTPSKLAIPIPNSKPKRLSNREKYGQRVVTKIVACSPDGTTSILEVTDGRCATFMFHDNVACCTSGFYGYQGKQVPCIVYVGYSDQVLIYHDVSTALLDKPKLMDELRGNILYVEALRQLGIEIENKEHVRQLNRYLMYGYDPPFEVIS</sequence>
<proteinExistence type="predicted"/>
<dbReference type="Pfam" id="PF15907">
    <property type="entry name" value="Itfg2"/>
    <property type="match status" value="2"/>
</dbReference>
<feature type="region of interest" description="Disordered" evidence="1">
    <location>
        <begin position="350"/>
        <end position="404"/>
    </location>
</feature>
<keyword evidence="2" id="KW-1185">Reference proteome</keyword>
<evidence type="ECO:0000313" key="3">
    <source>
        <dbReference type="RefSeq" id="XP_018026457.1"/>
    </source>
</evidence>